<organism evidence="3 4">
    <name type="scientific">Trueperella bonasi</name>
    <dbReference type="NCBI Taxonomy" id="312286"/>
    <lineage>
        <taxon>Bacteria</taxon>
        <taxon>Bacillati</taxon>
        <taxon>Actinomycetota</taxon>
        <taxon>Actinomycetes</taxon>
        <taxon>Actinomycetales</taxon>
        <taxon>Actinomycetaceae</taxon>
        <taxon>Trueperella</taxon>
    </lineage>
</organism>
<protein>
    <submittedName>
        <fullName evidence="3">Cytoskeletal protein RodZ</fullName>
    </submittedName>
</protein>
<dbReference type="SUPFAM" id="SSF56112">
    <property type="entry name" value="Protein kinase-like (PK-like)"/>
    <property type="match status" value="1"/>
</dbReference>
<dbReference type="Gene3D" id="1.10.510.10">
    <property type="entry name" value="Transferase(Phosphotransferase) domain 1"/>
    <property type="match status" value="1"/>
</dbReference>
<feature type="region of interest" description="Disordered" evidence="1">
    <location>
        <begin position="446"/>
        <end position="491"/>
    </location>
</feature>
<proteinExistence type="predicted"/>
<keyword evidence="2" id="KW-0812">Transmembrane</keyword>
<sequence length="636" mass="67021">MSTSYARPGQRIADRFELVSPYAHPSCNAARAWIAHDVALSRHVRVVVIDPNADQVTDVIDAARRAALVTDPHLMAIVQVVSGEDHAYITEIPPGKSLAELLADEALPAEQIHAIIGETTSAIATGARRGVRHLQVRPDAIFITPEGEVVVDGLGVYSALVSADTSKSASELDRDEARGLTVLLASLLLGREFPDPAEHDAVIAQAAELELPAQLAATLASERDGDGAASPSDLTRRLVPWEEIAPREETAPSEESAPPAQNPPQGDTDEELASATELTDQAEPAEQPSGNSEPRATTHDEATSLIDEALGLDASKSPQVNYAWPGLSNAAASMASAAPAAKESERVSLPPERRALAERFHDAESETAPPSGFDPDATAPTAKVQVPQTATNDVQSHEEPEHRRPASLEAHSEREKKFDATRIVLVLFVIGVIVIGIMGLRKLTSPFDPVTLTDPDSDLNSSSTTDTPAETETQEDTPAPETTTPTTAPEIANASLVSPDAGMIAGIDPAQQDNPGSVGHAIDSDPSTAWNSWTYTSPTMSPMSGIGLHIELEEEAVITEVVLDVSGNGGNIQIRDTVPDAPSSGKIVAEGPVTAGGTTMTLDDPLTASSFVVWITELPQNVAGENQLVLNEITVN</sequence>
<feature type="compositionally biased region" description="Low complexity" evidence="1">
    <location>
        <begin position="451"/>
        <end position="490"/>
    </location>
</feature>
<keyword evidence="2" id="KW-0472">Membrane</keyword>
<dbReference type="Proteomes" id="UP001243212">
    <property type="component" value="Unassembled WGS sequence"/>
</dbReference>
<comment type="caution">
    <text evidence="3">The sequence shown here is derived from an EMBL/GenBank/DDBJ whole genome shotgun (WGS) entry which is preliminary data.</text>
</comment>
<dbReference type="InterPro" id="IPR011009">
    <property type="entry name" value="Kinase-like_dom_sf"/>
</dbReference>
<name>A0ABT9NGP4_9ACTO</name>
<dbReference type="EMBL" id="JAUSQX010000001">
    <property type="protein sequence ID" value="MDP9806355.1"/>
    <property type="molecule type" value="Genomic_DNA"/>
</dbReference>
<feature type="region of interest" description="Disordered" evidence="1">
    <location>
        <begin position="504"/>
        <end position="526"/>
    </location>
</feature>
<evidence type="ECO:0000313" key="4">
    <source>
        <dbReference type="Proteomes" id="UP001243212"/>
    </source>
</evidence>
<evidence type="ECO:0000313" key="3">
    <source>
        <dbReference type="EMBL" id="MDP9806355.1"/>
    </source>
</evidence>
<feature type="transmembrane region" description="Helical" evidence="2">
    <location>
        <begin position="423"/>
        <end position="440"/>
    </location>
</feature>
<feature type="region of interest" description="Disordered" evidence="1">
    <location>
        <begin position="247"/>
        <end position="299"/>
    </location>
</feature>
<feature type="compositionally biased region" description="Basic and acidic residues" evidence="1">
    <location>
        <begin position="395"/>
        <end position="415"/>
    </location>
</feature>
<accession>A0ABT9NGP4</accession>
<feature type="region of interest" description="Disordered" evidence="1">
    <location>
        <begin position="361"/>
        <end position="415"/>
    </location>
</feature>
<evidence type="ECO:0000256" key="1">
    <source>
        <dbReference type="SAM" id="MobiDB-lite"/>
    </source>
</evidence>
<gene>
    <name evidence="3" type="ORF">J2S70_000937</name>
</gene>
<dbReference type="RefSeq" id="WP_307682584.1">
    <property type="nucleotide sequence ID" value="NZ_JAUSQX010000001.1"/>
</dbReference>
<keyword evidence="2" id="KW-1133">Transmembrane helix</keyword>
<reference evidence="3 4" key="1">
    <citation type="submission" date="2023-07" db="EMBL/GenBank/DDBJ databases">
        <title>Sequencing the genomes of 1000 actinobacteria strains.</title>
        <authorList>
            <person name="Klenk H.-P."/>
        </authorList>
    </citation>
    <scope>NUCLEOTIDE SEQUENCE [LARGE SCALE GENOMIC DNA]</scope>
    <source>
        <strain evidence="3 4">DSM 17163</strain>
    </source>
</reference>
<keyword evidence="4" id="KW-1185">Reference proteome</keyword>
<evidence type="ECO:0000256" key="2">
    <source>
        <dbReference type="SAM" id="Phobius"/>
    </source>
</evidence>